<reference evidence="1 2" key="1">
    <citation type="submission" date="2016-06" db="EMBL/GenBank/DDBJ databases">
        <title>Draft genome of Moraxella lacunata CCUG 57757A.</title>
        <authorList>
            <person name="Salva-Serra F."/>
            <person name="Engstrom-Jakobsson H."/>
            <person name="Thorell K."/>
            <person name="Gonzales-Siles L."/>
            <person name="Karlsson R."/>
            <person name="Boulund F."/>
            <person name="Engstrand L."/>
            <person name="Kristiansson E."/>
            <person name="Moore E."/>
        </authorList>
    </citation>
    <scope>NUCLEOTIDE SEQUENCE [LARGE SCALE GENOMIC DNA]</scope>
    <source>
        <strain evidence="1 2">CCUG 57757A</strain>
    </source>
</reference>
<evidence type="ECO:0000313" key="1">
    <source>
        <dbReference type="EMBL" id="OBX67379.1"/>
    </source>
</evidence>
<proteinExistence type="predicted"/>
<protein>
    <submittedName>
        <fullName evidence="1">Uncharacterized protein</fullName>
    </submittedName>
</protein>
<dbReference type="RefSeq" id="WP_065255868.1">
    <property type="nucleotide sequence ID" value="NZ_JARDJM010000034.1"/>
</dbReference>
<dbReference type="Proteomes" id="UP000092607">
    <property type="component" value="Unassembled WGS sequence"/>
</dbReference>
<name>A0A1B8Q873_MORLA</name>
<gene>
    <name evidence="1" type="ORF">A9309_00170</name>
</gene>
<sequence>MPNTSSNSRVPISVRISQEDADFIASLQIQGANTPSDKIRELLRQARTLHTQGQDYETSLSLAEQQLYTARHEILALEKELGVHSHIVARIFEILPDLVATMMADYPKTCDKSALVNFEKQAMWRVVRLMDSVLQLAITGKGAGYDDSVLDELDNTLQLANLIYQHNQHSQTNTQPNP</sequence>
<accession>A0A1B8Q873</accession>
<evidence type="ECO:0000313" key="2">
    <source>
        <dbReference type="Proteomes" id="UP000092607"/>
    </source>
</evidence>
<dbReference type="OrthoDB" id="5771270at2"/>
<dbReference type="AlphaFoldDB" id="A0A1B8Q873"/>
<dbReference type="EMBL" id="LZMS01000001">
    <property type="protein sequence ID" value="OBX67379.1"/>
    <property type="molecule type" value="Genomic_DNA"/>
</dbReference>
<organism evidence="1 2">
    <name type="scientific">Moraxella lacunata</name>
    <dbReference type="NCBI Taxonomy" id="477"/>
    <lineage>
        <taxon>Bacteria</taxon>
        <taxon>Pseudomonadati</taxon>
        <taxon>Pseudomonadota</taxon>
        <taxon>Gammaproteobacteria</taxon>
        <taxon>Moraxellales</taxon>
        <taxon>Moraxellaceae</taxon>
        <taxon>Moraxella</taxon>
    </lineage>
</organism>
<comment type="caution">
    <text evidence="1">The sequence shown here is derived from an EMBL/GenBank/DDBJ whole genome shotgun (WGS) entry which is preliminary data.</text>
</comment>